<feature type="domain" description="RNHCP" evidence="1">
    <location>
        <begin position="8"/>
        <end position="85"/>
    </location>
</feature>
<dbReference type="EMBL" id="DXBC01000175">
    <property type="protein sequence ID" value="HIZ80321.1"/>
    <property type="molecule type" value="Genomic_DNA"/>
</dbReference>
<dbReference type="AlphaFoldDB" id="A0A9D2GKN6"/>
<comment type="caution">
    <text evidence="2">The sequence shown here is derived from an EMBL/GenBank/DDBJ whole genome shotgun (WGS) entry which is preliminary data.</text>
</comment>
<name>A0A9D2GKN6_9FIRM</name>
<reference evidence="2" key="2">
    <citation type="submission" date="2021-04" db="EMBL/GenBank/DDBJ databases">
        <authorList>
            <person name="Gilroy R."/>
        </authorList>
    </citation>
    <scope>NUCLEOTIDE SEQUENCE</scope>
    <source>
        <strain evidence="2">ChiBcec1-1093</strain>
    </source>
</reference>
<protein>
    <submittedName>
        <fullName evidence="2">RNHCP domain-containing protein</fullName>
    </submittedName>
</protein>
<gene>
    <name evidence="2" type="ORF">IAA17_11095</name>
</gene>
<accession>A0A9D2GKN6</accession>
<evidence type="ECO:0000313" key="3">
    <source>
        <dbReference type="Proteomes" id="UP000824101"/>
    </source>
</evidence>
<sequence length="126" mass="13723">MNESENIINCPNCGRIIPAEKGKRRNHCPGCLAAVHAEEDGGCGGIMEPVSVWVKEGGNWEIIERCRLCGEMKLVELEAGDNPVKVLSVASKPLSMPPFPIEKMEELTRIMGGQGEIGGYDREQGE</sequence>
<evidence type="ECO:0000259" key="1">
    <source>
        <dbReference type="Pfam" id="PF12647"/>
    </source>
</evidence>
<reference evidence="2" key="1">
    <citation type="journal article" date="2021" name="PeerJ">
        <title>Extensive microbial diversity within the chicken gut microbiome revealed by metagenomics and culture.</title>
        <authorList>
            <person name="Gilroy R."/>
            <person name="Ravi A."/>
            <person name="Getino M."/>
            <person name="Pursley I."/>
            <person name="Horton D.L."/>
            <person name="Alikhan N.F."/>
            <person name="Baker D."/>
            <person name="Gharbi K."/>
            <person name="Hall N."/>
            <person name="Watson M."/>
            <person name="Adriaenssens E.M."/>
            <person name="Foster-Nyarko E."/>
            <person name="Jarju S."/>
            <person name="Secka A."/>
            <person name="Antonio M."/>
            <person name="Oren A."/>
            <person name="Chaudhuri R.R."/>
            <person name="La Ragione R."/>
            <person name="Hildebrand F."/>
            <person name="Pallen M.J."/>
        </authorList>
    </citation>
    <scope>NUCLEOTIDE SEQUENCE</scope>
    <source>
        <strain evidence="2">ChiBcec1-1093</strain>
    </source>
</reference>
<dbReference type="Pfam" id="PF12647">
    <property type="entry name" value="RNHCP"/>
    <property type="match status" value="1"/>
</dbReference>
<dbReference type="InterPro" id="IPR024439">
    <property type="entry name" value="RNHCP"/>
</dbReference>
<proteinExistence type="predicted"/>
<dbReference type="Proteomes" id="UP000824101">
    <property type="component" value="Unassembled WGS sequence"/>
</dbReference>
<evidence type="ECO:0000313" key="2">
    <source>
        <dbReference type="EMBL" id="HIZ80321.1"/>
    </source>
</evidence>
<organism evidence="2 3">
    <name type="scientific">Candidatus Lachnoclostridium stercorigallinarum</name>
    <dbReference type="NCBI Taxonomy" id="2838634"/>
    <lineage>
        <taxon>Bacteria</taxon>
        <taxon>Bacillati</taxon>
        <taxon>Bacillota</taxon>
        <taxon>Clostridia</taxon>
        <taxon>Lachnospirales</taxon>
        <taxon>Lachnospiraceae</taxon>
    </lineage>
</organism>